<accession>A0A8S5P6I4</accession>
<keyword evidence="1" id="KW-0472">Membrane</keyword>
<feature type="transmembrane region" description="Helical" evidence="1">
    <location>
        <begin position="20"/>
        <end position="38"/>
    </location>
</feature>
<evidence type="ECO:0000256" key="1">
    <source>
        <dbReference type="SAM" id="Phobius"/>
    </source>
</evidence>
<sequence>MTGTKDEREVVSLHSEMRSTLNPIINPCYTFVIVLLILQL</sequence>
<dbReference type="EMBL" id="BK015344">
    <property type="protein sequence ID" value="DAE02264.1"/>
    <property type="molecule type" value="Genomic_DNA"/>
</dbReference>
<organism evidence="2">
    <name type="scientific">Herelleviridae sp. cttEB8</name>
    <dbReference type="NCBI Taxonomy" id="2825832"/>
    <lineage>
        <taxon>Viruses</taxon>
        <taxon>Duplodnaviria</taxon>
        <taxon>Heunggongvirae</taxon>
        <taxon>Uroviricota</taxon>
        <taxon>Caudoviricetes</taxon>
        <taxon>Herelleviridae</taxon>
    </lineage>
</organism>
<reference evidence="2" key="1">
    <citation type="journal article" date="2021" name="Proc. Natl. Acad. Sci. U.S.A.">
        <title>A Catalog of Tens of Thousands of Viruses from Human Metagenomes Reveals Hidden Associations with Chronic Diseases.</title>
        <authorList>
            <person name="Tisza M.J."/>
            <person name="Buck C.B."/>
        </authorList>
    </citation>
    <scope>NUCLEOTIDE SEQUENCE</scope>
    <source>
        <strain evidence="2">CttEB8</strain>
    </source>
</reference>
<evidence type="ECO:0000313" key="2">
    <source>
        <dbReference type="EMBL" id="DAE02264.1"/>
    </source>
</evidence>
<proteinExistence type="predicted"/>
<keyword evidence="1" id="KW-1133">Transmembrane helix</keyword>
<keyword evidence="1" id="KW-0812">Transmembrane</keyword>
<name>A0A8S5P6I4_9CAUD</name>
<protein>
    <submittedName>
        <fullName evidence="2">Uncharacterized protein</fullName>
    </submittedName>
</protein>